<evidence type="ECO:0000256" key="1">
    <source>
        <dbReference type="SAM" id="MobiDB-lite"/>
    </source>
</evidence>
<feature type="domain" description="Serine aminopeptidase S33" evidence="2">
    <location>
        <begin position="91"/>
        <end position="185"/>
    </location>
</feature>
<accession>A0A4V0K5I7</accession>
<dbReference type="InterPro" id="IPR022742">
    <property type="entry name" value="Hydrolase_4"/>
</dbReference>
<dbReference type="InterPro" id="IPR006494">
    <property type="entry name" value="PST_A"/>
</dbReference>
<name>A0A4V0K5I7_PLACU</name>
<feature type="compositionally biased region" description="Polar residues" evidence="1">
    <location>
        <begin position="324"/>
        <end position="485"/>
    </location>
</feature>
<keyword evidence="4" id="KW-1185">Reference proteome</keyword>
<dbReference type="NCBIfam" id="TIGR01607">
    <property type="entry name" value="PST-A"/>
    <property type="match status" value="2"/>
</dbReference>
<proteinExistence type="predicted"/>
<dbReference type="InterPro" id="IPR029058">
    <property type="entry name" value="AB_hydrolase_fold"/>
</dbReference>
<dbReference type="GeneID" id="3493418"/>
<organism evidence="3 4">
    <name type="scientific">Plasmodium chabaudi chabaudi</name>
    <dbReference type="NCBI Taxonomy" id="31271"/>
    <lineage>
        <taxon>Eukaryota</taxon>
        <taxon>Sar</taxon>
        <taxon>Alveolata</taxon>
        <taxon>Apicomplexa</taxon>
        <taxon>Aconoidasida</taxon>
        <taxon>Haemosporida</taxon>
        <taxon>Plasmodiidae</taxon>
        <taxon>Plasmodium</taxon>
        <taxon>Plasmodium (Vinckeia)</taxon>
    </lineage>
</organism>
<feature type="compositionally biased region" description="Low complexity" evidence="1">
    <location>
        <begin position="242"/>
        <end position="254"/>
    </location>
</feature>
<dbReference type="Proteomes" id="UP000071118">
    <property type="component" value="Chromosome 6"/>
</dbReference>
<dbReference type="VEuPathDB" id="PlasmoDB:PCHAS_0625000"/>
<dbReference type="SUPFAM" id="SSF53474">
    <property type="entry name" value="alpha/beta-Hydrolases"/>
    <property type="match status" value="2"/>
</dbReference>
<feature type="compositionally biased region" description="Low complexity" evidence="1">
    <location>
        <begin position="487"/>
        <end position="503"/>
    </location>
</feature>
<feature type="domain" description="Serine aminopeptidase S33" evidence="2">
    <location>
        <begin position="651"/>
        <end position="763"/>
    </location>
</feature>
<gene>
    <name evidence="3" type="ORF">PCHAS_0625000</name>
</gene>
<dbReference type="OrthoDB" id="372356at2759"/>
<protein>
    <submittedName>
        <fullName evidence="3">Lysophospholipase, putative</fullName>
    </submittedName>
</protein>
<dbReference type="InterPro" id="IPR051044">
    <property type="entry name" value="MAG_DAG_Lipase"/>
</dbReference>
<evidence type="ECO:0000259" key="2">
    <source>
        <dbReference type="Pfam" id="PF12146"/>
    </source>
</evidence>
<dbReference type="InterPro" id="IPR011047">
    <property type="entry name" value="Quinoprotein_ADH-like_sf"/>
</dbReference>
<dbReference type="Pfam" id="PF12146">
    <property type="entry name" value="Hydrolase_4"/>
    <property type="match status" value="2"/>
</dbReference>
<dbReference type="AlphaFoldDB" id="A0A4V0K5I7"/>
<dbReference type="EMBL" id="LK022883">
    <property type="protein sequence ID" value="VTZ67846.1"/>
    <property type="molecule type" value="Genomic_DNA"/>
</dbReference>
<feature type="region of interest" description="Disordered" evidence="1">
    <location>
        <begin position="214"/>
        <end position="261"/>
    </location>
</feature>
<feature type="compositionally biased region" description="Acidic residues" evidence="1">
    <location>
        <begin position="219"/>
        <end position="241"/>
    </location>
</feature>
<dbReference type="SUPFAM" id="SSF50998">
    <property type="entry name" value="Quinoprotein alcohol dehydrogenase-like"/>
    <property type="match status" value="1"/>
</dbReference>
<feature type="region of interest" description="Disordered" evidence="1">
    <location>
        <begin position="315"/>
        <end position="586"/>
    </location>
</feature>
<dbReference type="KEGG" id="pcb:PCHAS_0625000"/>
<evidence type="ECO:0000313" key="4">
    <source>
        <dbReference type="Proteomes" id="UP000071118"/>
    </source>
</evidence>
<dbReference type="RefSeq" id="XP_740348.2">
    <property type="nucleotide sequence ID" value="XM_735255.2"/>
</dbReference>
<reference evidence="3 4" key="1">
    <citation type="journal article" date="2014" name="BMC Biol.">
        <title>A comprehensive evaluation of rodent malaria parasite genomes and gene expression.</title>
        <authorList>
            <person name="Otto T.D."/>
            <person name="Bohme U."/>
            <person name="Jackson A.P."/>
            <person name="Hunt M."/>
            <person name="Franke-Fayard B."/>
            <person name="Hoeijmakers W.A."/>
            <person name="Religa A.A."/>
            <person name="Robertson L."/>
            <person name="Sanders M."/>
            <person name="Ogun S.A."/>
            <person name="Cunningham D."/>
            <person name="Erhart A."/>
            <person name="Billker O."/>
            <person name="Khan S.M."/>
            <person name="Stunnenberg H.G."/>
            <person name="Langhorne J."/>
            <person name="Holder A.A."/>
            <person name="Waters A.P."/>
            <person name="Newbold C.I."/>
            <person name="Pain A."/>
            <person name="Berriman M."/>
            <person name="Janse C.J."/>
        </authorList>
    </citation>
    <scope>NUCLEOTIDE SEQUENCE [LARGE SCALE GENOMIC DNA]</scope>
    <source>
        <strain evidence="3 4">AS</strain>
    </source>
</reference>
<feature type="compositionally biased region" description="Polar residues" evidence="1">
    <location>
        <begin position="504"/>
        <end position="586"/>
    </location>
</feature>
<dbReference type="PANTHER" id="PTHR11614">
    <property type="entry name" value="PHOSPHOLIPASE-RELATED"/>
    <property type="match status" value="1"/>
</dbReference>
<evidence type="ECO:0000313" key="3">
    <source>
        <dbReference type="EMBL" id="VTZ67846.1"/>
    </source>
</evidence>
<sequence length="791" mass="86312">MGETELDNDELRKTVFNIDGNPKVGHFYNKDGLLLKTYRWPVKKAAGIVLLLHGLKGHARFTYLKPNAEVIDNNEVLVIDDDNYYVYSGSWVEKFNQNEYSVYAMDLQGHGESEARKNLRGHFKRFNDLVDDVLQYMNQIQDEIANDNKIDDESYSIVPAKKQKLPMYIIGYSMGGNIALRILQILNKAKVKNNSKLEDTVIYAKADTLTGDCTNIYDSDNDNDNDNDNDDDDDDDDDDVYYDVYDGDNVNDNNPTNKATNVSEVVDINNVSNDNTTKHYACTYCIANGSTCDNDSVSTTTGGSDIDNFSVSADDSVAASTSTEDNVVASTSTEYNEVPSTSTEDNVVASTSTEDNVVVSTSTEDNEVPSTSTEDNVVASTSTEDNVVVSTSTEDNEVPSTSTEDNEVVSTSTEDNEVPSTSTEDNEVASTSTEDNEVPSTSTEDNVVASTSTEDNVVVSTSTEDNEVPSTSTEDNVVASTSTEDNVVVSTSTEDTVVPSTSTEDNAVASTSTDDNAIASTSTDDNLIASTSTEDNAVASTSTEDNAVASTSTEDNVVASTSTDDNAVASTSTEDNAVASTSTDDNAVASTSTEDIVVVGTSTDDNDKNDDKYNCLDKLNIKGCVSLAGMVSFERIAQPGTYLFNYVYLPVTHFLSYIAPNLETKSELPYKGYPFIDNLCKLDKYRGNRGVTVKCVYELIKAMGALNDDINYIPKDIPILFVHAKGDSICYYKGVEMFYDRLHSDNKELFPVDNMDHSITLEPGNEQVLEKIIKWLNNLKNNNKNAIENQE</sequence>
<dbReference type="Gene3D" id="3.40.50.1820">
    <property type="entry name" value="alpha/beta hydrolase"/>
    <property type="match status" value="2"/>
</dbReference>